<dbReference type="EMBL" id="JBHEZZ010000001">
    <property type="protein sequence ID" value="MFC1399721.1"/>
    <property type="molecule type" value="Genomic_DNA"/>
</dbReference>
<name>A0ABV6UE59_9ACTN</name>
<protein>
    <recommendedName>
        <fullName evidence="4">Secreted protein</fullName>
    </recommendedName>
</protein>
<sequence>MRRGLVRAAAWTGATAAAVSVSWFGVHRVLRDGTYEQPSALVAVADPSSASPTPPPLPTSIGSAVTIPSPSPSATPSAGPSRSATRSHTPTASASPSASPSPSPSASAAGTIQTFTRPGGRIVIDMGTTSASIVSVTPDPGWSWHQWVTDTWLRVDFQQDGGAGTDSIFYVTWNGHPPLVQTGSS</sequence>
<evidence type="ECO:0008006" key="4">
    <source>
        <dbReference type="Google" id="ProtNLM"/>
    </source>
</evidence>
<accession>A0ABV6UE59</accession>
<comment type="caution">
    <text evidence="2">The sequence shown here is derived from an EMBL/GenBank/DDBJ whole genome shotgun (WGS) entry which is preliminary data.</text>
</comment>
<reference evidence="2 3" key="1">
    <citation type="submission" date="2024-09" db="EMBL/GenBank/DDBJ databases">
        <authorList>
            <person name="Lee S.D."/>
        </authorList>
    </citation>
    <scope>NUCLEOTIDE SEQUENCE [LARGE SCALE GENOMIC DNA]</scope>
    <source>
        <strain evidence="2 3">N1-5</strain>
    </source>
</reference>
<evidence type="ECO:0000313" key="2">
    <source>
        <dbReference type="EMBL" id="MFC1399721.1"/>
    </source>
</evidence>
<dbReference type="RefSeq" id="WP_030260541.1">
    <property type="nucleotide sequence ID" value="NZ_JBHEZZ010000001.1"/>
</dbReference>
<gene>
    <name evidence="2" type="ORF">ACEZDJ_00235</name>
</gene>
<evidence type="ECO:0000256" key="1">
    <source>
        <dbReference type="SAM" id="MobiDB-lite"/>
    </source>
</evidence>
<keyword evidence="3" id="KW-1185">Reference proteome</keyword>
<dbReference type="Proteomes" id="UP001592528">
    <property type="component" value="Unassembled WGS sequence"/>
</dbReference>
<proteinExistence type="predicted"/>
<evidence type="ECO:0000313" key="3">
    <source>
        <dbReference type="Proteomes" id="UP001592528"/>
    </source>
</evidence>
<feature type="compositionally biased region" description="Low complexity" evidence="1">
    <location>
        <begin position="59"/>
        <end position="109"/>
    </location>
</feature>
<organism evidence="2 3">
    <name type="scientific">Streptacidiphilus cavernicola</name>
    <dbReference type="NCBI Taxonomy" id="3342716"/>
    <lineage>
        <taxon>Bacteria</taxon>
        <taxon>Bacillati</taxon>
        <taxon>Actinomycetota</taxon>
        <taxon>Actinomycetes</taxon>
        <taxon>Kitasatosporales</taxon>
        <taxon>Streptomycetaceae</taxon>
        <taxon>Streptacidiphilus</taxon>
    </lineage>
</organism>
<feature type="region of interest" description="Disordered" evidence="1">
    <location>
        <begin position="45"/>
        <end position="111"/>
    </location>
</feature>